<dbReference type="AlphaFoldDB" id="A0A8G2HTE2"/>
<gene>
    <name evidence="1" type="ORF">NCTC11819_01560</name>
</gene>
<proteinExistence type="predicted"/>
<dbReference type="Proteomes" id="UP000255284">
    <property type="component" value="Unassembled WGS sequence"/>
</dbReference>
<dbReference type="NCBIfam" id="TIGR01725">
    <property type="entry name" value="phge_HK97_gp10"/>
    <property type="match status" value="1"/>
</dbReference>
<reference evidence="1 2" key="1">
    <citation type="submission" date="2018-06" db="EMBL/GenBank/DDBJ databases">
        <authorList>
            <consortium name="Pathogen Informatics"/>
            <person name="Doyle S."/>
        </authorList>
    </citation>
    <scope>NUCLEOTIDE SEQUENCE [LARGE SCALE GENOMIC DNA]</scope>
    <source>
        <strain evidence="1 2">NCTC11819</strain>
    </source>
</reference>
<protein>
    <submittedName>
        <fullName evidence="1">Phage protein, HK97 gp10 family</fullName>
    </submittedName>
</protein>
<sequence>MRRRGTKTAIVETGCEIHGLGRAMSRMKKATGSLEGLQPAFRRIADHGANQLRKLVPVRTGHLKGTIKSLKRARKATVSIGTRKYWYGVFPNYGTKYQKTQNFVDKAINASYPYAQFMFHKEVEKKLRIYGLD</sequence>
<organism evidence="1 2">
    <name type="scientific">Mobiluncus mulieris</name>
    <dbReference type="NCBI Taxonomy" id="2052"/>
    <lineage>
        <taxon>Bacteria</taxon>
        <taxon>Bacillati</taxon>
        <taxon>Actinomycetota</taxon>
        <taxon>Actinomycetes</taxon>
        <taxon>Actinomycetales</taxon>
        <taxon>Actinomycetaceae</taxon>
        <taxon>Mobiluncus</taxon>
    </lineage>
</organism>
<name>A0A8G2HTE2_9ACTO</name>
<dbReference type="InterPro" id="IPR010064">
    <property type="entry name" value="HK97-gp10_tail"/>
</dbReference>
<accession>A0A8G2HTE2</accession>
<evidence type="ECO:0000313" key="1">
    <source>
        <dbReference type="EMBL" id="STO16977.1"/>
    </source>
</evidence>
<comment type="caution">
    <text evidence="1">The sequence shown here is derived from an EMBL/GenBank/DDBJ whole genome shotgun (WGS) entry which is preliminary data.</text>
</comment>
<dbReference type="RefSeq" id="WP_115325924.1">
    <property type="nucleotide sequence ID" value="NZ_JACHMA010000001.1"/>
</dbReference>
<dbReference type="GeneID" id="61168389"/>
<dbReference type="EMBL" id="UGGQ01000006">
    <property type="protein sequence ID" value="STO16977.1"/>
    <property type="molecule type" value="Genomic_DNA"/>
</dbReference>
<evidence type="ECO:0000313" key="2">
    <source>
        <dbReference type="Proteomes" id="UP000255284"/>
    </source>
</evidence>